<dbReference type="EMBL" id="LR031879">
    <property type="protein sequence ID" value="VDD56026.1"/>
    <property type="molecule type" value="Genomic_DNA"/>
</dbReference>
<feature type="domain" description="Sulfotransferase" evidence="4">
    <location>
        <begin position="64"/>
        <end position="326"/>
    </location>
</feature>
<proteinExistence type="inferred from homology"/>
<dbReference type="InterPro" id="IPR000863">
    <property type="entry name" value="Sulfotransferase_dom"/>
</dbReference>
<name>A0A3P6G762_BRAOL</name>
<accession>A0A3P6G762</accession>
<dbReference type="PANTHER" id="PTHR11783">
    <property type="entry name" value="SULFOTRANSFERASE SULT"/>
    <property type="match status" value="1"/>
</dbReference>
<dbReference type="Pfam" id="PF00685">
    <property type="entry name" value="Sulfotransfer_1"/>
    <property type="match status" value="1"/>
</dbReference>
<sequence length="329" mass="37655">MNEKELPESLRGDNISEETKSLISSLSCNKDFLGKIYNYQGCWYYPNTLQGVLNFQKGFKPQETDIIIASFPKSGNTWLKALTIALFVRLNNTSSSSDALHPLQSDNPHGLAPFLETILYLNSSTPDVTKFPSPRLFSTHMPLHTLQEPFKDSSTCKIVYVYRNVKDVLVSLWHFRCAYLQKEIDKSLLEYSFESLCSGVGYFGPIWEHVLSYWRGSLEDPKHVLFMRYEEMKSKPAAQVKRLAEFLGCPFTEEEEDQGCVDKILELCSLRNLSGLEINKTGKASNNMHHSIFFRKGEVGDFKNHLTPEMENKIDMIVEEKYKGSGLKF</sequence>
<dbReference type="Gene3D" id="3.40.50.300">
    <property type="entry name" value="P-loop containing nucleotide triphosphate hydrolases"/>
    <property type="match status" value="1"/>
</dbReference>
<dbReference type="GO" id="GO:0008146">
    <property type="term" value="F:sulfotransferase activity"/>
    <property type="evidence" value="ECO:0007669"/>
    <property type="project" value="InterPro"/>
</dbReference>
<gene>
    <name evidence="5" type="ORF">BOLC8T49255H</name>
</gene>
<keyword evidence="2 3" id="KW-0808">Transferase</keyword>
<dbReference type="SUPFAM" id="SSF52540">
    <property type="entry name" value="P-loop containing nucleoside triphosphate hydrolases"/>
    <property type="match status" value="1"/>
</dbReference>
<dbReference type="EC" id="2.8.2.-" evidence="3"/>
<dbReference type="InterPro" id="IPR027417">
    <property type="entry name" value="P-loop_NTPase"/>
</dbReference>
<evidence type="ECO:0000259" key="4">
    <source>
        <dbReference type="Pfam" id="PF00685"/>
    </source>
</evidence>
<reference evidence="5" key="1">
    <citation type="submission" date="2018-11" db="EMBL/GenBank/DDBJ databases">
        <authorList>
            <consortium name="Genoscope - CEA"/>
            <person name="William W."/>
        </authorList>
    </citation>
    <scope>NUCLEOTIDE SEQUENCE</scope>
</reference>
<dbReference type="AlphaFoldDB" id="A0A3P6G762"/>
<evidence type="ECO:0000256" key="3">
    <source>
        <dbReference type="RuleBase" id="RU361155"/>
    </source>
</evidence>
<evidence type="ECO:0000256" key="2">
    <source>
        <dbReference type="ARBA" id="ARBA00022679"/>
    </source>
</evidence>
<comment type="similarity">
    <text evidence="1 3">Belongs to the sulfotransferase 1 family.</text>
</comment>
<evidence type="ECO:0000313" key="5">
    <source>
        <dbReference type="EMBL" id="VDD56026.1"/>
    </source>
</evidence>
<evidence type="ECO:0000256" key="1">
    <source>
        <dbReference type="ARBA" id="ARBA00005771"/>
    </source>
</evidence>
<organism evidence="5">
    <name type="scientific">Brassica oleracea</name>
    <name type="common">Wild cabbage</name>
    <dbReference type="NCBI Taxonomy" id="3712"/>
    <lineage>
        <taxon>Eukaryota</taxon>
        <taxon>Viridiplantae</taxon>
        <taxon>Streptophyta</taxon>
        <taxon>Embryophyta</taxon>
        <taxon>Tracheophyta</taxon>
        <taxon>Spermatophyta</taxon>
        <taxon>Magnoliopsida</taxon>
        <taxon>eudicotyledons</taxon>
        <taxon>Gunneridae</taxon>
        <taxon>Pentapetalae</taxon>
        <taxon>rosids</taxon>
        <taxon>malvids</taxon>
        <taxon>Brassicales</taxon>
        <taxon>Brassicaceae</taxon>
        <taxon>Brassiceae</taxon>
        <taxon>Brassica</taxon>
    </lineage>
</organism>
<protein>
    <recommendedName>
        <fullName evidence="3">Sulfotransferase</fullName>
        <ecNumber evidence="3">2.8.2.-</ecNumber>
    </recommendedName>
</protein>